<accession>A0A291LV15</accession>
<organism evidence="2 3">
    <name type="scientific">Pacificitalea manganoxidans</name>
    <dbReference type="NCBI Taxonomy" id="1411902"/>
    <lineage>
        <taxon>Bacteria</taxon>
        <taxon>Pseudomonadati</taxon>
        <taxon>Pseudomonadota</taxon>
        <taxon>Alphaproteobacteria</taxon>
        <taxon>Rhodobacterales</taxon>
        <taxon>Paracoccaceae</taxon>
        <taxon>Pacificitalea</taxon>
    </lineage>
</organism>
<gene>
    <name evidence="2" type="ORF">CBW24_00160</name>
</gene>
<protein>
    <recommendedName>
        <fullName evidence="4">DUF1643 domain-containing protein</fullName>
    </recommendedName>
</protein>
<evidence type="ECO:0000313" key="2">
    <source>
        <dbReference type="EMBL" id="ATI40576.1"/>
    </source>
</evidence>
<name>A0A291LV15_9RHOB</name>
<dbReference type="Pfam" id="PF07799">
    <property type="entry name" value="DUF1643"/>
    <property type="match status" value="1"/>
</dbReference>
<evidence type="ECO:0000256" key="1">
    <source>
        <dbReference type="SAM" id="MobiDB-lite"/>
    </source>
</evidence>
<feature type="region of interest" description="Disordered" evidence="1">
    <location>
        <begin position="172"/>
        <end position="193"/>
    </location>
</feature>
<dbReference type="RefSeq" id="WP_097372275.1">
    <property type="nucleotide sequence ID" value="NZ_CP021404.1"/>
</dbReference>
<proteinExistence type="predicted"/>
<keyword evidence="3" id="KW-1185">Reference proteome</keyword>
<evidence type="ECO:0000313" key="3">
    <source>
        <dbReference type="Proteomes" id="UP000219050"/>
    </source>
</evidence>
<dbReference type="KEGG" id="cmag:CBW24_00160"/>
<dbReference type="InterPro" id="IPR012441">
    <property type="entry name" value="DUF1643"/>
</dbReference>
<dbReference type="AlphaFoldDB" id="A0A291LV15"/>
<dbReference type="OrthoDB" id="9807577at2"/>
<reference evidence="2 3" key="1">
    <citation type="submission" date="2017-05" db="EMBL/GenBank/DDBJ databases">
        <title>Comparative genomic and metabolic analysis of manganese-oxidizing mechanisms in Celeribater manganoxidans DY25T: its adaption to the environment of polymetallic nodule.</title>
        <authorList>
            <person name="Wang X."/>
        </authorList>
    </citation>
    <scope>NUCLEOTIDE SEQUENCE [LARGE SCALE GENOMIC DNA]</scope>
    <source>
        <strain evidence="2 3">DY25</strain>
    </source>
</reference>
<dbReference type="Proteomes" id="UP000219050">
    <property type="component" value="Chromosome"/>
</dbReference>
<sequence>MIRRTYTAPDGTESEALYSDCDRYRYALTRIWQAQGKRLLIVMLNPSKATERHNDPAIERCERRARALGYGGVRVCNLFAWRETDPRALKRATAPVGPECDAVLSDAAIWSDDILCGWGVHGAHMDRGAQVARQLAATGKPLLNLGLSKAGHPRHPLYIAYAQQPVVWESDQNKAEESFDMPCQQPEPATFDD</sequence>
<evidence type="ECO:0008006" key="4">
    <source>
        <dbReference type="Google" id="ProtNLM"/>
    </source>
</evidence>
<dbReference type="EMBL" id="CP021404">
    <property type="protein sequence ID" value="ATI40576.1"/>
    <property type="molecule type" value="Genomic_DNA"/>
</dbReference>